<dbReference type="EMBL" id="JAVXUO010002934">
    <property type="protein sequence ID" value="KAK2968197.1"/>
    <property type="molecule type" value="Genomic_DNA"/>
</dbReference>
<evidence type="ECO:0000313" key="5">
    <source>
        <dbReference type="EMBL" id="KAK2968197.1"/>
    </source>
</evidence>
<keyword evidence="6" id="KW-1185">Reference proteome</keyword>
<dbReference type="Gene3D" id="2.40.150.20">
    <property type="entry name" value="Ribosomal protein L14"/>
    <property type="match status" value="1"/>
</dbReference>
<evidence type="ECO:0000256" key="4">
    <source>
        <dbReference type="RuleBase" id="RU003949"/>
    </source>
</evidence>
<comment type="caution">
    <text evidence="5">The sequence shown here is derived from an EMBL/GenBank/DDBJ whole genome shotgun (WGS) entry which is preliminary data.</text>
</comment>
<dbReference type="Proteomes" id="UP001187471">
    <property type="component" value="Unassembled WGS sequence"/>
</dbReference>
<evidence type="ECO:0000256" key="3">
    <source>
        <dbReference type="ARBA" id="ARBA00023274"/>
    </source>
</evidence>
<dbReference type="Pfam" id="PF00238">
    <property type="entry name" value="Ribosomal_L14"/>
    <property type="match status" value="1"/>
</dbReference>
<dbReference type="SUPFAM" id="SSF50193">
    <property type="entry name" value="Ribosomal protein L14"/>
    <property type="match status" value="1"/>
</dbReference>
<keyword evidence="2 4" id="KW-0689">Ribosomal protein</keyword>
<accession>A0AA88QFD5</accession>
<dbReference type="GO" id="GO:0022625">
    <property type="term" value="C:cytosolic large ribosomal subunit"/>
    <property type="evidence" value="ECO:0007669"/>
    <property type="project" value="TreeGrafter"/>
</dbReference>
<evidence type="ECO:0000256" key="2">
    <source>
        <dbReference type="ARBA" id="ARBA00022980"/>
    </source>
</evidence>
<dbReference type="PANTHER" id="PTHR11761">
    <property type="entry name" value="50S/60S RIBOSOMAL PROTEIN L14/L23"/>
    <property type="match status" value="1"/>
</dbReference>
<dbReference type="InterPro" id="IPR000218">
    <property type="entry name" value="Ribosomal_uL14"/>
</dbReference>
<reference evidence="5" key="1">
    <citation type="submission" date="2022-12" db="EMBL/GenBank/DDBJ databases">
        <title>Draft genome assemblies for two species of Escallonia (Escalloniales).</title>
        <authorList>
            <person name="Chanderbali A."/>
            <person name="Dervinis C."/>
            <person name="Anghel I."/>
            <person name="Soltis D."/>
            <person name="Soltis P."/>
            <person name="Zapata F."/>
        </authorList>
    </citation>
    <scope>NUCLEOTIDE SEQUENCE</scope>
    <source>
        <strain evidence="5">UCBG92.1500</strain>
        <tissue evidence="5">Leaf</tissue>
    </source>
</reference>
<sequence length="132" mass="15159">MDRMIALICSNNTNADLIDLRHINIQAYMQVYHPYYLKALQNAQEVVKKGKPDLRKKVMPAVIVRQRKPWRRKDGVFITNSLRGYLEESLTLSSLPTAKGLTTTLAIEDLELNTGQRHWQLHGNCLEKADNV</sequence>
<protein>
    <submittedName>
        <fullName evidence="5">Uncharacterized protein</fullName>
    </submittedName>
</protein>
<dbReference type="AlphaFoldDB" id="A0AA88QFD5"/>
<organism evidence="5 6">
    <name type="scientific">Escallonia rubra</name>
    <dbReference type="NCBI Taxonomy" id="112253"/>
    <lineage>
        <taxon>Eukaryota</taxon>
        <taxon>Viridiplantae</taxon>
        <taxon>Streptophyta</taxon>
        <taxon>Embryophyta</taxon>
        <taxon>Tracheophyta</taxon>
        <taxon>Spermatophyta</taxon>
        <taxon>Magnoliopsida</taxon>
        <taxon>eudicotyledons</taxon>
        <taxon>Gunneridae</taxon>
        <taxon>Pentapetalae</taxon>
        <taxon>asterids</taxon>
        <taxon>campanulids</taxon>
        <taxon>Escalloniales</taxon>
        <taxon>Escalloniaceae</taxon>
        <taxon>Escallonia</taxon>
    </lineage>
</organism>
<dbReference type="GO" id="GO:0070180">
    <property type="term" value="F:large ribosomal subunit rRNA binding"/>
    <property type="evidence" value="ECO:0007669"/>
    <property type="project" value="TreeGrafter"/>
</dbReference>
<keyword evidence="3 4" id="KW-0687">Ribonucleoprotein</keyword>
<evidence type="ECO:0000256" key="1">
    <source>
        <dbReference type="ARBA" id="ARBA00010745"/>
    </source>
</evidence>
<proteinExistence type="inferred from homology"/>
<dbReference type="GO" id="GO:0006412">
    <property type="term" value="P:translation"/>
    <property type="evidence" value="ECO:0007669"/>
    <property type="project" value="InterPro"/>
</dbReference>
<name>A0AA88QFD5_9ASTE</name>
<dbReference type="InterPro" id="IPR036853">
    <property type="entry name" value="Ribosomal_uL14_sf"/>
</dbReference>
<comment type="similarity">
    <text evidence="1 4">Belongs to the universal ribosomal protein uL14 family.</text>
</comment>
<dbReference type="PANTHER" id="PTHR11761:SF8">
    <property type="entry name" value="LARGE RIBOSOMAL SUBUNIT PROTEIN UL14"/>
    <property type="match status" value="1"/>
</dbReference>
<evidence type="ECO:0000313" key="6">
    <source>
        <dbReference type="Proteomes" id="UP001187471"/>
    </source>
</evidence>
<gene>
    <name evidence="5" type="ORF">RJ640_001029</name>
</gene>
<dbReference type="GO" id="GO:0003735">
    <property type="term" value="F:structural constituent of ribosome"/>
    <property type="evidence" value="ECO:0007669"/>
    <property type="project" value="InterPro"/>
</dbReference>